<accession>A0A8H5SUH9</accession>
<dbReference type="PANTHER" id="PTHR42057:SF2">
    <property type="entry name" value="F-BOX DOMAIN PROTEIN (AFU_ORTHOLOGUE AFUA_4G00200)-RELATED"/>
    <property type="match status" value="1"/>
</dbReference>
<organism evidence="2 3">
    <name type="scientific">Fusarium heterosporum</name>
    <dbReference type="NCBI Taxonomy" id="42747"/>
    <lineage>
        <taxon>Eukaryota</taxon>
        <taxon>Fungi</taxon>
        <taxon>Dikarya</taxon>
        <taxon>Ascomycota</taxon>
        <taxon>Pezizomycotina</taxon>
        <taxon>Sordariomycetes</taxon>
        <taxon>Hypocreomycetidae</taxon>
        <taxon>Hypocreales</taxon>
        <taxon>Nectriaceae</taxon>
        <taxon>Fusarium</taxon>
        <taxon>Fusarium heterosporum species complex</taxon>
    </lineage>
</organism>
<reference evidence="2 3" key="1">
    <citation type="submission" date="2020-05" db="EMBL/GenBank/DDBJ databases">
        <title>Identification and distribution of gene clusters putatively required for synthesis of sphingolipid metabolism inhibitors in phylogenetically diverse species of the filamentous fungus Fusarium.</title>
        <authorList>
            <person name="Kim H.-S."/>
            <person name="Busman M."/>
            <person name="Brown D.W."/>
            <person name="Divon H."/>
            <person name="Uhlig S."/>
            <person name="Proctor R.H."/>
        </authorList>
    </citation>
    <scope>NUCLEOTIDE SEQUENCE [LARGE SCALE GENOMIC DNA]</scope>
    <source>
        <strain evidence="2 3">NRRL 20693</strain>
    </source>
</reference>
<evidence type="ECO:0000259" key="1">
    <source>
        <dbReference type="Pfam" id="PF12937"/>
    </source>
</evidence>
<feature type="domain" description="F-box" evidence="1">
    <location>
        <begin position="4"/>
        <end position="59"/>
    </location>
</feature>
<evidence type="ECO:0000313" key="3">
    <source>
        <dbReference type="Proteomes" id="UP000567885"/>
    </source>
</evidence>
<dbReference type="OrthoDB" id="3140657at2759"/>
<dbReference type="CDD" id="cd09917">
    <property type="entry name" value="F-box_SF"/>
    <property type="match status" value="1"/>
</dbReference>
<evidence type="ECO:0000313" key="2">
    <source>
        <dbReference type="EMBL" id="KAF5657052.1"/>
    </source>
</evidence>
<sequence>MYPDLPNEVLSHVFSYVLDEWQKLHYGNDFFPDLWRVRLVCRRWNDLATKHFFHTVTLWHNINTIEDQFVSWQKLMDSAPVRAAVRRVAIETAPPDDLDSCDLSAWPESWIEDGEFPEFVSAVNRIAELPSLNALEVRFNSHCQGREPLDVDFDDEITPESPAQPEPTTTRIRTLEIILEMIRKRASTPNMSVIRELELQNLQNVPLDKDLTDGLLENIERLHIGIAYEERNKFGIYLSEMFEFDPYLQKTFLPTVADQLVELTISGRRWGAIPGKFDPSSYGMSFPRLKTLCLDNYIILQPDQFDWVLELKSLTKLQLHRCTIATHCLVLQPEFTFWDVDLAGWIRVGDVIVDDGDRLGRRPLPYQPRLKELKPGWYVSRLRWDTIFDSIREKMLGLKDFCFDKGCWYMPSRDYDPAYFRDVLFNRYLAFAQAWFELGGIYYARCDHVQENMPGKPQELLELTEPTDRQALSKVLQTVKERRYRLTAEDYTASGGPTLPDM</sequence>
<dbReference type="Proteomes" id="UP000567885">
    <property type="component" value="Unassembled WGS sequence"/>
</dbReference>
<dbReference type="AlphaFoldDB" id="A0A8H5SUH9"/>
<name>A0A8H5SUH9_FUSHE</name>
<protein>
    <recommendedName>
        <fullName evidence="1">F-box domain-containing protein</fullName>
    </recommendedName>
</protein>
<keyword evidence="3" id="KW-1185">Reference proteome</keyword>
<dbReference type="Pfam" id="PF12937">
    <property type="entry name" value="F-box-like"/>
    <property type="match status" value="1"/>
</dbReference>
<dbReference type="PANTHER" id="PTHR42057">
    <property type="entry name" value="F-BOX DOMAIN PROTEIN (AFU_ORTHOLOGUE AFUA_4G00200)"/>
    <property type="match status" value="1"/>
</dbReference>
<gene>
    <name evidence="2" type="ORF">FHETE_10635</name>
</gene>
<dbReference type="InterPro" id="IPR001810">
    <property type="entry name" value="F-box_dom"/>
</dbReference>
<dbReference type="Gene3D" id="1.20.1280.50">
    <property type="match status" value="1"/>
</dbReference>
<dbReference type="InterPro" id="IPR036047">
    <property type="entry name" value="F-box-like_dom_sf"/>
</dbReference>
<dbReference type="SUPFAM" id="SSF81383">
    <property type="entry name" value="F-box domain"/>
    <property type="match status" value="1"/>
</dbReference>
<proteinExistence type="predicted"/>
<dbReference type="EMBL" id="JAAGWQ010000302">
    <property type="protein sequence ID" value="KAF5657052.1"/>
    <property type="molecule type" value="Genomic_DNA"/>
</dbReference>
<comment type="caution">
    <text evidence="2">The sequence shown here is derived from an EMBL/GenBank/DDBJ whole genome shotgun (WGS) entry which is preliminary data.</text>
</comment>